<organism evidence="10 11">
    <name type="scientific">Phascolarctobacterium succinatutens</name>
    <dbReference type="NCBI Taxonomy" id="626940"/>
    <lineage>
        <taxon>Bacteria</taxon>
        <taxon>Bacillati</taxon>
        <taxon>Bacillota</taxon>
        <taxon>Negativicutes</taxon>
        <taxon>Acidaminococcales</taxon>
        <taxon>Acidaminococcaceae</taxon>
        <taxon>Phascolarctobacterium</taxon>
    </lineage>
</organism>
<evidence type="ECO:0000256" key="6">
    <source>
        <dbReference type="ARBA" id="ARBA00022777"/>
    </source>
</evidence>
<evidence type="ECO:0000256" key="1">
    <source>
        <dbReference type="ARBA" id="ARBA00000085"/>
    </source>
</evidence>
<keyword evidence="6" id="KW-0418">Kinase</keyword>
<comment type="catalytic activity">
    <reaction evidence="1">
        <text>ATP + protein L-histidine = ADP + protein N-phospho-L-histidine.</text>
        <dbReference type="EC" id="2.7.13.3"/>
    </reaction>
</comment>
<keyword evidence="8" id="KW-0902">Two-component regulatory system</keyword>
<dbReference type="InterPro" id="IPR003594">
    <property type="entry name" value="HATPase_dom"/>
</dbReference>
<protein>
    <recommendedName>
        <fullName evidence="2">histidine kinase</fullName>
        <ecNumber evidence="2">2.7.13.3</ecNumber>
    </recommendedName>
</protein>
<evidence type="ECO:0000256" key="3">
    <source>
        <dbReference type="ARBA" id="ARBA00022553"/>
    </source>
</evidence>
<evidence type="ECO:0000256" key="5">
    <source>
        <dbReference type="ARBA" id="ARBA00022741"/>
    </source>
</evidence>
<dbReference type="Gene3D" id="3.30.450.20">
    <property type="entry name" value="PAS domain"/>
    <property type="match status" value="1"/>
</dbReference>
<name>A0A1Q6R5V5_9FIRM</name>
<dbReference type="InterPro" id="IPR036890">
    <property type="entry name" value="HATPase_C_sf"/>
</dbReference>
<dbReference type="PANTHER" id="PTHR41523">
    <property type="entry name" value="TWO-COMPONENT SYSTEM SENSOR PROTEIN"/>
    <property type="match status" value="1"/>
</dbReference>
<evidence type="ECO:0000313" key="10">
    <source>
        <dbReference type="EMBL" id="OLA37660.1"/>
    </source>
</evidence>
<reference evidence="10 11" key="1">
    <citation type="journal article" date="2016" name="Nat. Biotechnol.">
        <title>Measurement of bacterial replication rates in microbial communities.</title>
        <authorList>
            <person name="Brown C.T."/>
            <person name="Olm M.R."/>
            <person name="Thomas B.C."/>
            <person name="Banfield J.F."/>
        </authorList>
    </citation>
    <scope>NUCLEOTIDE SEQUENCE [LARGE SCALE GENOMIC DNA]</scope>
    <source>
        <strain evidence="10">46_33</strain>
    </source>
</reference>
<dbReference type="InterPro" id="IPR005467">
    <property type="entry name" value="His_kinase_dom"/>
</dbReference>
<dbReference type="Gene3D" id="3.30.565.10">
    <property type="entry name" value="Histidine kinase-like ATPase, C-terminal domain"/>
    <property type="match status" value="1"/>
</dbReference>
<feature type="domain" description="Histidine kinase" evidence="9">
    <location>
        <begin position="262"/>
        <end position="458"/>
    </location>
</feature>
<keyword evidence="4" id="KW-0808">Transferase</keyword>
<dbReference type="GO" id="GO:0005524">
    <property type="term" value="F:ATP binding"/>
    <property type="evidence" value="ECO:0007669"/>
    <property type="project" value="UniProtKB-KW"/>
</dbReference>
<dbReference type="STRING" id="626940.BHW43_05465"/>
<comment type="caution">
    <text evidence="10">The sequence shown here is derived from an EMBL/GenBank/DDBJ whole genome shotgun (WGS) entry which is preliminary data.</text>
</comment>
<dbReference type="SUPFAM" id="SSF55874">
    <property type="entry name" value="ATPase domain of HSP90 chaperone/DNA topoisomerase II/histidine kinase"/>
    <property type="match status" value="1"/>
</dbReference>
<dbReference type="SMART" id="SM00387">
    <property type="entry name" value="HATPase_c"/>
    <property type="match status" value="1"/>
</dbReference>
<dbReference type="Pfam" id="PF12282">
    <property type="entry name" value="GAF_PdtaS"/>
    <property type="match status" value="1"/>
</dbReference>
<evidence type="ECO:0000256" key="2">
    <source>
        <dbReference type="ARBA" id="ARBA00012438"/>
    </source>
</evidence>
<dbReference type="InterPro" id="IPR035965">
    <property type="entry name" value="PAS-like_dom_sf"/>
</dbReference>
<dbReference type="SUPFAM" id="SSF55785">
    <property type="entry name" value="PYP-like sensor domain (PAS domain)"/>
    <property type="match status" value="1"/>
</dbReference>
<keyword evidence="3" id="KW-0597">Phosphoprotein</keyword>
<dbReference type="GO" id="GO:0004673">
    <property type="term" value="F:protein histidine kinase activity"/>
    <property type="evidence" value="ECO:0007669"/>
    <property type="project" value="UniProtKB-EC"/>
</dbReference>
<dbReference type="InterPro" id="IPR011495">
    <property type="entry name" value="Sig_transdc_His_kin_sub2_dim/P"/>
</dbReference>
<dbReference type="InterPro" id="IPR038424">
    <property type="entry name" value="H_kinase_PdtaS_GAF_sf"/>
</dbReference>
<accession>A0A1Q6R5V5</accession>
<gene>
    <name evidence="10" type="ORF">BHW43_05465</name>
</gene>
<dbReference type="Pfam" id="PF07568">
    <property type="entry name" value="HisKA_2"/>
    <property type="match status" value="1"/>
</dbReference>
<evidence type="ECO:0000256" key="8">
    <source>
        <dbReference type="ARBA" id="ARBA00023012"/>
    </source>
</evidence>
<evidence type="ECO:0000256" key="7">
    <source>
        <dbReference type="ARBA" id="ARBA00022840"/>
    </source>
</evidence>
<proteinExistence type="predicted"/>
<dbReference type="Pfam" id="PF02518">
    <property type="entry name" value="HATPase_c"/>
    <property type="match status" value="1"/>
</dbReference>
<dbReference type="EC" id="2.7.13.3" evidence="2"/>
<evidence type="ECO:0000313" key="11">
    <source>
        <dbReference type="Proteomes" id="UP000186777"/>
    </source>
</evidence>
<dbReference type="AlphaFoldDB" id="A0A1Q6R5V5"/>
<evidence type="ECO:0000259" key="9">
    <source>
        <dbReference type="PROSITE" id="PS50109"/>
    </source>
</evidence>
<dbReference type="PROSITE" id="PS50109">
    <property type="entry name" value="HIS_KIN"/>
    <property type="match status" value="1"/>
</dbReference>
<dbReference type="Gene3D" id="3.30.450.280">
    <property type="entry name" value="GAF domain"/>
    <property type="match status" value="1"/>
</dbReference>
<dbReference type="PANTHER" id="PTHR41523:SF8">
    <property type="entry name" value="ETHYLENE RESPONSE SENSOR PROTEIN"/>
    <property type="match status" value="1"/>
</dbReference>
<keyword evidence="5" id="KW-0547">Nucleotide-binding</keyword>
<evidence type="ECO:0000256" key="4">
    <source>
        <dbReference type="ARBA" id="ARBA00022679"/>
    </source>
</evidence>
<dbReference type="Proteomes" id="UP000186777">
    <property type="component" value="Unassembled WGS sequence"/>
</dbReference>
<dbReference type="GO" id="GO:0000160">
    <property type="term" value="P:phosphorelay signal transduction system"/>
    <property type="evidence" value="ECO:0007669"/>
    <property type="project" value="UniProtKB-KW"/>
</dbReference>
<dbReference type="InterPro" id="IPR022066">
    <property type="entry name" value="PdtaS_GAF"/>
</dbReference>
<dbReference type="EMBL" id="MNTG01000028">
    <property type="protein sequence ID" value="OLA37660.1"/>
    <property type="molecule type" value="Genomic_DNA"/>
</dbReference>
<dbReference type="RefSeq" id="WP_299823862.1">
    <property type="nucleotide sequence ID" value="NZ_DBFAMM010000017.1"/>
</dbReference>
<sequence>MLSNLTAEQRNSLQAMPQVLGLAADIAHAAVTIYLPGENKKFFNVYKQEQPMTQVGNVRPDMTGRRVRAVEEPLVARVLQKNVPVNGKREWALGMFNSLKVFPLRDSRGHCYGAVSFESAAPDDIIIAQSLELLCNLRQDVSNNSNYRRLLPSDGIMVVDANRVIVAANNRARHMFDVMDISHLVGCRTNDVAINWPLVGMVMETGTAESKEFTMHGILLSIRILPVIPRPKAGCAIVILQDITELRKKDEELLIKSVVIKEIHHRVKNNLQTIASLLRLQERRAQCDETKIVLRDCVNRVNSIAIVHEYLSQQDTGLIDVGKVAKGIYQAIISSMLHPEFILHADFKADPVQLPSDKATSIALILNELLQNTIEHAYEGRMSGSLKVRFAEESKRYVLSIADDGVGLPEGFSLNSSRQSLGLKIIKTMAEADLQGSFSLTNRDDGGTLALVTIPKGGLEDVK</sequence>
<keyword evidence="7" id="KW-0067">ATP-binding</keyword>